<dbReference type="EMBL" id="RZHD01000003">
    <property type="protein sequence ID" value="RUR48840.1"/>
    <property type="molecule type" value="Genomic_DNA"/>
</dbReference>
<gene>
    <name evidence="1" type="ORF">ELY37_03040</name>
</gene>
<dbReference type="OrthoDB" id="6168922at2"/>
<organism evidence="1 2">
    <name type="scientific">Vreelandella populi</name>
    <dbReference type="NCBI Taxonomy" id="2498858"/>
    <lineage>
        <taxon>Bacteria</taxon>
        <taxon>Pseudomonadati</taxon>
        <taxon>Pseudomonadota</taxon>
        <taxon>Gammaproteobacteria</taxon>
        <taxon>Oceanospirillales</taxon>
        <taxon>Halomonadaceae</taxon>
        <taxon>Vreelandella</taxon>
    </lineage>
</organism>
<name>A0A433LG47_9GAMM</name>
<dbReference type="AlphaFoldDB" id="A0A433LG47"/>
<dbReference type="RefSeq" id="WP_126981504.1">
    <property type="nucleotide sequence ID" value="NZ_RZHD01000003.1"/>
</dbReference>
<keyword evidence="2" id="KW-1185">Reference proteome</keyword>
<evidence type="ECO:0000313" key="2">
    <source>
        <dbReference type="Proteomes" id="UP000286912"/>
    </source>
</evidence>
<evidence type="ECO:0000313" key="1">
    <source>
        <dbReference type="EMBL" id="RUR48840.1"/>
    </source>
</evidence>
<accession>A0A433LG47</accession>
<sequence length="201" mass="21845">MFTPVKGDIELLKFALSEIVAGGEDHFNDHSYSLVGDNNQGFEVSLLEICEASMARITELEQAVELHEAAETMQIALREKAEEREQALAAHVDVLRDALNPYAELEDVEGEGASVAKNALAEAPSTSLDRLKAMWQAEAMRHVAGWLSGEIDDGYDCIGHDLGGEISGPTGCSSADKCRVAGERIFKEAARVWEYKYGGEA</sequence>
<reference evidence="1 2" key="1">
    <citation type="submission" date="2018-12" db="EMBL/GenBank/DDBJ databases">
        <title>three novel Halomonas strain isolated from plants.</title>
        <authorList>
            <person name="Sun C."/>
        </authorList>
    </citation>
    <scope>NUCLEOTIDE SEQUENCE [LARGE SCALE GENOMIC DNA]</scope>
    <source>
        <strain evidence="1 2">RC</strain>
    </source>
</reference>
<protein>
    <submittedName>
        <fullName evidence="1">Uncharacterized protein</fullName>
    </submittedName>
</protein>
<comment type="caution">
    <text evidence="1">The sequence shown here is derived from an EMBL/GenBank/DDBJ whole genome shotgun (WGS) entry which is preliminary data.</text>
</comment>
<dbReference type="Proteomes" id="UP000286912">
    <property type="component" value="Unassembled WGS sequence"/>
</dbReference>
<proteinExistence type="predicted"/>